<proteinExistence type="predicted"/>
<dbReference type="SUPFAM" id="SSF56112">
    <property type="entry name" value="Protein kinase-like (PK-like)"/>
    <property type="match status" value="1"/>
</dbReference>
<dbReference type="Pfam" id="PF07714">
    <property type="entry name" value="PK_Tyr_Ser-Thr"/>
    <property type="match status" value="1"/>
</dbReference>
<name>A0ABQ9X4V3_9EUKA</name>
<dbReference type="Gene3D" id="1.10.510.10">
    <property type="entry name" value="Transferase(Phosphotransferase) domain 1"/>
    <property type="match status" value="1"/>
</dbReference>
<evidence type="ECO:0000256" key="1">
    <source>
        <dbReference type="SAM" id="MobiDB-lite"/>
    </source>
</evidence>
<sequence>MNKEVLAILSPHVLVFNKKMELFIQLTSLEKETGSSDDENRTGMDFLAREGLRWGAPEQNLSDWTDAAEIDAHQVCVFRVGMLLFEIETGDIPFRHLNGIEAHRQVMTGFRPDLLKVTNLEMRRLIEKCLESDPAARPTLPMIVTALEALDEERKDDEEDEDGDDWVLM</sequence>
<evidence type="ECO:0000313" key="4">
    <source>
        <dbReference type="Proteomes" id="UP001281761"/>
    </source>
</evidence>
<dbReference type="PANTHER" id="PTHR44329:SF289">
    <property type="entry name" value="SERINE_THREONINE-PROTEIN KINASE VIK"/>
    <property type="match status" value="1"/>
</dbReference>
<gene>
    <name evidence="3" type="ORF">BLNAU_18469</name>
</gene>
<dbReference type="InterPro" id="IPR000719">
    <property type="entry name" value="Prot_kinase_dom"/>
</dbReference>
<accession>A0ABQ9X4V3</accession>
<evidence type="ECO:0000259" key="2">
    <source>
        <dbReference type="PROSITE" id="PS50011"/>
    </source>
</evidence>
<reference evidence="3 4" key="1">
    <citation type="journal article" date="2022" name="bioRxiv">
        <title>Genomics of Preaxostyla Flagellates Illuminates Evolutionary Transitions and the Path Towards Mitochondrial Loss.</title>
        <authorList>
            <person name="Novak L.V.F."/>
            <person name="Treitli S.C."/>
            <person name="Pyrih J."/>
            <person name="Halakuc P."/>
            <person name="Pipaliya S.V."/>
            <person name="Vacek V."/>
            <person name="Brzon O."/>
            <person name="Soukal P."/>
            <person name="Eme L."/>
            <person name="Dacks J.B."/>
            <person name="Karnkowska A."/>
            <person name="Elias M."/>
            <person name="Hampl V."/>
        </authorList>
    </citation>
    <scope>NUCLEOTIDE SEQUENCE [LARGE SCALE GENOMIC DNA]</scope>
    <source>
        <strain evidence="3">NAU3</strain>
        <tissue evidence="3">Gut</tissue>
    </source>
</reference>
<feature type="region of interest" description="Disordered" evidence="1">
    <location>
        <begin position="150"/>
        <end position="169"/>
    </location>
</feature>
<dbReference type="Proteomes" id="UP001281761">
    <property type="component" value="Unassembled WGS sequence"/>
</dbReference>
<organism evidence="3 4">
    <name type="scientific">Blattamonas nauphoetae</name>
    <dbReference type="NCBI Taxonomy" id="2049346"/>
    <lineage>
        <taxon>Eukaryota</taxon>
        <taxon>Metamonada</taxon>
        <taxon>Preaxostyla</taxon>
        <taxon>Oxymonadida</taxon>
        <taxon>Blattamonas</taxon>
    </lineage>
</organism>
<dbReference type="InterPro" id="IPR001245">
    <property type="entry name" value="Ser-Thr/Tyr_kinase_cat_dom"/>
</dbReference>
<dbReference type="PROSITE" id="PS50011">
    <property type="entry name" value="PROTEIN_KINASE_DOM"/>
    <property type="match status" value="1"/>
</dbReference>
<dbReference type="InterPro" id="IPR011009">
    <property type="entry name" value="Kinase-like_dom_sf"/>
</dbReference>
<keyword evidence="4" id="KW-1185">Reference proteome</keyword>
<dbReference type="EMBL" id="JARBJD010000223">
    <property type="protein sequence ID" value="KAK2946633.1"/>
    <property type="molecule type" value="Genomic_DNA"/>
</dbReference>
<feature type="domain" description="Protein kinase" evidence="2">
    <location>
        <begin position="1"/>
        <end position="150"/>
    </location>
</feature>
<comment type="caution">
    <text evidence="3">The sequence shown here is derived from an EMBL/GenBank/DDBJ whole genome shotgun (WGS) entry which is preliminary data.</text>
</comment>
<dbReference type="PANTHER" id="PTHR44329">
    <property type="entry name" value="SERINE/THREONINE-PROTEIN KINASE TNNI3K-RELATED"/>
    <property type="match status" value="1"/>
</dbReference>
<dbReference type="InterPro" id="IPR051681">
    <property type="entry name" value="Ser/Thr_Kinases-Pseudokinases"/>
</dbReference>
<protein>
    <recommendedName>
        <fullName evidence="2">Protein kinase domain-containing protein</fullName>
    </recommendedName>
</protein>
<evidence type="ECO:0000313" key="3">
    <source>
        <dbReference type="EMBL" id="KAK2946633.1"/>
    </source>
</evidence>